<evidence type="ECO:0000313" key="3">
    <source>
        <dbReference type="Proteomes" id="UP001596292"/>
    </source>
</evidence>
<protein>
    <submittedName>
        <fullName evidence="2">EAL domain-containing protein</fullName>
    </submittedName>
</protein>
<dbReference type="InterPro" id="IPR050706">
    <property type="entry name" value="Cyclic-di-GMP_PDE-like"/>
</dbReference>
<dbReference type="Proteomes" id="UP001596292">
    <property type="component" value="Unassembled WGS sequence"/>
</dbReference>
<dbReference type="EMBL" id="JBHSWN010000001">
    <property type="protein sequence ID" value="MFC6790542.1"/>
    <property type="molecule type" value="Genomic_DNA"/>
</dbReference>
<comment type="caution">
    <text evidence="2">The sequence shown here is derived from an EMBL/GenBank/DDBJ whole genome shotgun (WGS) entry which is preliminary data.</text>
</comment>
<feature type="domain" description="EAL" evidence="1">
    <location>
        <begin position="1"/>
        <end position="253"/>
    </location>
</feature>
<dbReference type="SUPFAM" id="SSF141868">
    <property type="entry name" value="EAL domain-like"/>
    <property type="match status" value="1"/>
</dbReference>
<evidence type="ECO:0000259" key="1">
    <source>
        <dbReference type="PROSITE" id="PS50883"/>
    </source>
</evidence>
<accession>A0ABW2BKY7</accession>
<dbReference type="Gene3D" id="3.20.20.450">
    <property type="entry name" value="EAL domain"/>
    <property type="match status" value="1"/>
</dbReference>
<dbReference type="CDD" id="cd01948">
    <property type="entry name" value="EAL"/>
    <property type="match status" value="1"/>
</dbReference>
<organism evidence="2 3">
    <name type="scientific">Methylobacterium komagatae</name>
    <dbReference type="NCBI Taxonomy" id="374425"/>
    <lineage>
        <taxon>Bacteria</taxon>
        <taxon>Pseudomonadati</taxon>
        <taxon>Pseudomonadota</taxon>
        <taxon>Alphaproteobacteria</taxon>
        <taxon>Hyphomicrobiales</taxon>
        <taxon>Methylobacteriaceae</taxon>
        <taxon>Methylobacterium</taxon>
    </lineage>
</organism>
<dbReference type="PANTHER" id="PTHR33121:SF15">
    <property type="entry name" value="BLUE LIGHT- AND TEMPERATURE-REGULATED ANTIREPRESSOR BLUF"/>
    <property type="match status" value="1"/>
</dbReference>
<dbReference type="InterPro" id="IPR035919">
    <property type="entry name" value="EAL_sf"/>
</dbReference>
<dbReference type="PROSITE" id="PS50883">
    <property type="entry name" value="EAL"/>
    <property type="match status" value="1"/>
</dbReference>
<dbReference type="RefSeq" id="WP_378970432.1">
    <property type="nucleotide sequence ID" value="NZ_JBHSWN010000001.1"/>
</dbReference>
<gene>
    <name evidence="2" type="ORF">ACFQE0_13585</name>
</gene>
<dbReference type="SMART" id="SM00052">
    <property type="entry name" value="EAL"/>
    <property type="match status" value="1"/>
</dbReference>
<dbReference type="InterPro" id="IPR001633">
    <property type="entry name" value="EAL_dom"/>
</dbReference>
<sequence length="259" mass="28343">MERTVGCAACRDSTPLPFAFTMAFQPILDLSTARVWGYEALVRGTNGEPAGAILSQVNDETRYRFDQAARVKAIELAGKLFPADEDVRLSINFMPNAVYEPRACIRASLEAAQRVGFSHRRIMFEFTENERFRDIEHLKRIVAAYRQQGFMTALDDFGAGFAGLSLLANFQPDLIKIDMDVLRGLDADARRRSIVAGIVSIGHSLGISILAEGIETAAELETVRGLGIDLVQGYHFARPLIEALPVVPGMALGAVTRAA</sequence>
<dbReference type="PANTHER" id="PTHR33121">
    <property type="entry name" value="CYCLIC DI-GMP PHOSPHODIESTERASE PDEF"/>
    <property type="match status" value="1"/>
</dbReference>
<evidence type="ECO:0000313" key="2">
    <source>
        <dbReference type="EMBL" id="MFC6790542.1"/>
    </source>
</evidence>
<name>A0ABW2BKY7_9HYPH</name>
<reference evidence="3" key="1">
    <citation type="journal article" date="2019" name="Int. J. Syst. Evol. Microbiol.">
        <title>The Global Catalogue of Microorganisms (GCM) 10K type strain sequencing project: providing services to taxonomists for standard genome sequencing and annotation.</title>
        <authorList>
            <consortium name="The Broad Institute Genomics Platform"/>
            <consortium name="The Broad Institute Genome Sequencing Center for Infectious Disease"/>
            <person name="Wu L."/>
            <person name="Ma J."/>
        </authorList>
    </citation>
    <scope>NUCLEOTIDE SEQUENCE [LARGE SCALE GENOMIC DNA]</scope>
    <source>
        <strain evidence="3">CCUG 48316</strain>
    </source>
</reference>
<dbReference type="Pfam" id="PF00563">
    <property type="entry name" value="EAL"/>
    <property type="match status" value="1"/>
</dbReference>
<proteinExistence type="predicted"/>
<keyword evidence="3" id="KW-1185">Reference proteome</keyword>